<evidence type="ECO:0000313" key="3">
    <source>
        <dbReference type="Proteomes" id="UP001358614"/>
    </source>
</evidence>
<evidence type="ECO:0000256" key="1">
    <source>
        <dbReference type="SAM" id="SignalP"/>
    </source>
</evidence>
<feature type="signal peptide" evidence="1">
    <location>
        <begin position="1"/>
        <end position="21"/>
    </location>
</feature>
<dbReference type="KEGG" id="ker:91103242"/>
<sequence length="355" mass="39117">MVTMLSGYLLAVFGLCATALAIPSQIPFSSIENVRKIDTWALNPTGDAAVIRVKSGSQHELHLLAINAQFTVPSVLYDAANAQARYTFLDDQTILTATPESEGHEGVWDLTTQTLNYTTLPPAYPPSASKHNKLGEVTLGSDLKELVHSAQAGVLTVVLPENLVLIEVAQHEEGWTIKGEPRLVKHKELIYLFDLRDTSSSPVLLRHSTKSQLTSTAFGNGENIAWLADHRLWLSVGRDQGEVQLNFDLSPEKIVFSKDGEAIYLLAPHDDQQSLFHLWTPSKSETIPITPVRIPSNGTIHSAIHVGITPLDHAHLIGIKSDSAKGEGKELWVISHSPHEDPTYNYENIRLTYFT</sequence>
<gene>
    <name evidence="2" type="ORF">V865_004441</name>
</gene>
<accession>A0AAX4KIP7</accession>
<dbReference type="SUPFAM" id="SSF82171">
    <property type="entry name" value="DPP6 N-terminal domain-like"/>
    <property type="match status" value="1"/>
</dbReference>
<dbReference type="GeneID" id="91103242"/>
<reference evidence="2 3" key="1">
    <citation type="submission" date="2024-01" db="EMBL/GenBank/DDBJ databases">
        <title>Comparative genomics of Cryptococcus and Kwoniella reveals pathogenesis evolution and contrasting modes of karyotype evolution via chromosome fusion or intercentromeric recombination.</title>
        <authorList>
            <person name="Coelho M.A."/>
            <person name="David-Palma M."/>
            <person name="Shea T."/>
            <person name="Bowers K."/>
            <person name="McGinley-Smith S."/>
            <person name="Mohammad A.W."/>
            <person name="Gnirke A."/>
            <person name="Yurkov A.M."/>
            <person name="Nowrousian M."/>
            <person name="Sun S."/>
            <person name="Cuomo C.A."/>
            <person name="Heitman J."/>
        </authorList>
    </citation>
    <scope>NUCLEOTIDE SEQUENCE [LARGE SCALE GENOMIC DNA]</scope>
    <source>
        <strain evidence="2 3">PYCC6329</strain>
    </source>
</reference>
<proteinExistence type="predicted"/>
<organism evidence="2 3">
    <name type="scientific">Kwoniella europaea PYCC6329</name>
    <dbReference type="NCBI Taxonomy" id="1423913"/>
    <lineage>
        <taxon>Eukaryota</taxon>
        <taxon>Fungi</taxon>
        <taxon>Dikarya</taxon>
        <taxon>Basidiomycota</taxon>
        <taxon>Agaricomycotina</taxon>
        <taxon>Tremellomycetes</taxon>
        <taxon>Tremellales</taxon>
        <taxon>Cryptococcaceae</taxon>
        <taxon>Kwoniella</taxon>
    </lineage>
</organism>
<name>A0AAX4KIP7_9TREE</name>
<keyword evidence="1" id="KW-0732">Signal</keyword>
<dbReference type="RefSeq" id="XP_066084318.1">
    <property type="nucleotide sequence ID" value="XM_066228221.1"/>
</dbReference>
<dbReference type="AlphaFoldDB" id="A0AAX4KIP7"/>
<keyword evidence="3" id="KW-1185">Reference proteome</keyword>
<dbReference type="EMBL" id="CP144089">
    <property type="protein sequence ID" value="WWD06351.1"/>
    <property type="molecule type" value="Genomic_DNA"/>
</dbReference>
<feature type="chain" id="PRO_5043421861" evidence="1">
    <location>
        <begin position="22"/>
        <end position="355"/>
    </location>
</feature>
<dbReference type="Proteomes" id="UP001358614">
    <property type="component" value="Chromosome 1"/>
</dbReference>
<protein>
    <submittedName>
        <fullName evidence="2">Uncharacterized protein</fullName>
    </submittedName>
</protein>
<evidence type="ECO:0000313" key="2">
    <source>
        <dbReference type="EMBL" id="WWD06351.1"/>
    </source>
</evidence>